<dbReference type="PRINTS" id="PR00455">
    <property type="entry name" value="HTHTETR"/>
</dbReference>
<dbReference type="RefSeq" id="WP_244747500.1">
    <property type="nucleotide sequence ID" value="NZ_CP095071.1"/>
</dbReference>
<accession>A0ABY4GRN2</accession>
<dbReference type="InterPro" id="IPR009057">
    <property type="entry name" value="Homeodomain-like_sf"/>
</dbReference>
<dbReference type="InterPro" id="IPR023772">
    <property type="entry name" value="DNA-bd_HTH_TetR-type_CS"/>
</dbReference>
<name>A0ABY4GRN2_9BACI</name>
<dbReference type="PANTHER" id="PTHR43479:SF22">
    <property type="entry name" value="TRANSCRIPTIONAL REGULATOR, TETR FAMILY"/>
    <property type="match status" value="1"/>
</dbReference>
<dbReference type="PANTHER" id="PTHR43479">
    <property type="entry name" value="ACREF/ENVCD OPERON REPRESSOR-RELATED"/>
    <property type="match status" value="1"/>
</dbReference>
<evidence type="ECO:0000313" key="5">
    <source>
        <dbReference type="EMBL" id="UOQ87058.1"/>
    </source>
</evidence>
<evidence type="ECO:0000259" key="4">
    <source>
        <dbReference type="PROSITE" id="PS50977"/>
    </source>
</evidence>
<dbReference type="InterPro" id="IPR050624">
    <property type="entry name" value="HTH-type_Tx_Regulator"/>
</dbReference>
<evidence type="ECO:0000256" key="2">
    <source>
        <dbReference type="ARBA" id="ARBA00023125"/>
    </source>
</evidence>
<gene>
    <name evidence="5" type="ORF">MUN87_09320</name>
</gene>
<dbReference type="EMBL" id="CP095071">
    <property type="protein sequence ID" value="UOQ87058.1"/>
    <property type="molecule type" value="Genomic_DNA"/>
</dbReference>
<dbReference type="Proteomes" id="UP000831537">
    <property type="component" value="Chromosome"/>
</dbReference>
<feature type="domain" description="HTH tetR-type" evidence="4">
    <location>
        <begin position="5"/>
        <end position="65"/>
    </location>
</feature>
<keyword evidence="1" id="KW-0678">Repressor</keyword>
<evidence type="ECO:0000256" key="3">
    <source>
        <dbReference type="PROSITE-ProRule" id="PRU00335"/>
    </source>
</evidence>
<dbReference type="Pfam" id="PF00440">
    <property type="entry name" value="TetR_N"/>
    <property type="match status" value="1"/>
</dbReference>
<dbReference type="InterPro" id="IPR001647">
    <property type="entry name" value="HTH_TetR"/>
</dbReference>
<keyword evidence="2 3" id="KW-0238">DNA-binding</keyword>
<feature type="DNA-binding region" description="H-T-H motif" evidence="3">
    <location>
        <begin position="28"/>
        <end position="47"/>
    </location>
</feature>
<evidence type="ECO:0000313" key="6">
    <source>
        <dbReference type="Proteomes" id="UP000831537"/>
    </source>
</evidence>
<sequence length="283" mass="33437">MSKLEDKKKRIMQESLKLFAEKGFHTTSIQEIASTSEVSKGAFYIHFDSKDDLLVEIFKYYSETIMEKLNRMEDSSDDPFEAFTNQIAAFLELYKDHKEYLLMHFRDNIHLGDKMDDLIRSLHKQSYDWMEERLSNIYGSPLSTHMTDIIIQVDSLLSGYFKWIAIHNLEFDSSQLASYITHHINLMIQDVLEQQAPPIFHYQDLTQFNEKDELAIQENIDALHEKITQLPQQDKQDAQEAIQVLEEERTKQKPKRIIIQSMLKHLETHEVLQSHVQNIKKYL</sequence>
<keyword evidence="6" id="KW-1185">Reference proteome</keyword>
<dbReference type="Gene3D" id="1.10.357.10">
    <property type="entry name" value="Tetracycline Repressor, domain 2"/>
    <property type="match status" value="1"/>
</dbReference>
<dbReference type="SUPFAM" id="SSF46689">
    <property type="entry name" value="Homeodomain-like"/>
    <property type="match status" value="1"/>
</dbReference>
<dbReference type="PROSITE" id="PS50977">
    <property type="entry name" value="HTH_TETR_2"/>
    <property type="match status" value="1"/>
</dbReference>
<organism evidence="5 6">
    <name type="scientific">Gracilibacillus salinarum</name>
    <dbReference type="NCBI Taxonomy" id="2932255"/>
    <lineage>
        <taxon>Bacteria</taxon>
        <taxon>Bacillati</taxon>
        <taxon>Bacillota</taxon>
        <taxon>Bacilli</taxon>
        <taxon>Bacillales</taxon>
        <taxon>Bacillaceae</taxon>
        <taxon>Gracilibacillus</taxon>
    </lineage>
</organism>
<evidence type="ECO:0000256" key="1">
    <source>
        <dbReference type="ARBA" id="ARBA00022491"/>
    </source>
</evidence>
<reference evidence="5 6" key="1">
    <citation type="submission" date="2022-04" db="EMBL/GenBank/DDBJ databases">
        <title>Gracilibacillus sp. isolated from saltern.</title>
        <authorList>
            <person name="Won M."/>
            <person name="Lee C.-M."/>
            <person name="Woen H.-Y."/>
            <person name="Kwon S.-W."/>
        </authorList>
    </citation>
    <scope>NUCLEOTIDE SEQUENCE [LARGE SCALE GENOMIC DNA]</scope>
    <source>
        <strain evidence="5 6">SSPM10-3</strain>
    </source>
</reference>
<dbReference type="PROSITE" id="PS01081">
    <property type="entry name" value="HTH_TETR_1"/>
    <property type="match status" value="1"/>
</dbReference>
<proteinExistence type="predicted"/>
<protein>
    <submittedName>
        <fullName evidence="5">TetR/AcrR family transcriptional regulator</fullName>
    </submittedName>
</protein>